<reference evidence="3 4" key="1">
    <citation type="submission" date="2020-08" db="EMBL/GenBank/DDBJ databases">
        <title>Genomic Encyclopedia of Type Strains, Phase III (KMG-III): the genomes of soil and plant-associated and newly described type strains.</title>
        <authorList>
            <person name="Whitman W."/>
        </authorList>
    </citation>
    <scope>NUCLEOTIDE SEQUENCE [LARGE SCALE GENOMIC DNA]</scope>
    <source>
        <strain evidence="3 4">CECT 5831</strain>
    </source>
</reference>
<dbReference type="InterPro" id="IPR005545">
    <property type="entry name" value="YCII"/>
</dbReference>
<dbReference type="Gene3D" id="3.30.70.1060">
    <property type="entry name" value="Dimeric alpha+beta barrel"/>
    <property type="match status" value="1"/>
</dbReference>
<sequence length="148" mass="16555">MRFMLIVRANGFSEAGISHTRRFEEGMAQYRKTLAQAGKLLAAEELQPSSSGVRIRLTGRDGNPEVCPGPFPLDHRLIAGYVVIEAAAAAEAVEWAMKMPVPAGGQDIEVDVRELREWAQEERNPRVLALEADLQEQVRMLNQMHKFI</sequence>
<dbReference type="InterPro" id="IPR011008">
    <property type="entry name" value="Dimeric_a/b-barrel"/>
</dbReference>
<evidence type="ECO:0000259" key="2">
    <source>
        <dbReference type="Pfam" id="PF03795"/>
    </source>
</evidence>
<proteinExistence type="inferred from homology"/>
<gene>
    <name evidence="3" type="ORF">FHS19_000352</name>
</gene>
<protein>
    <recommendedName>
        <fullName evidence="2">YCII-related domain-containing protein</fullName>
    </recommendedName>
</protein>
<dbReference type="SUPFAM" id="SSF54909">
    <property type="entry name" value="Dimeric alpha+beta barrel"/>
    <property type="match status" value="1"/>
</dbReference>
<dbReference type="RefSeq" id="WP_183577720.1">
    <property type="nucleotide sequence ID" value="NZ_JACHXJ010000001.1"/>
</dbReference>
<evidence type="ECO:0000256" key="1">
    <source>
        <dbReference type="ARBA" id="ARBA00007689"/>
    </source>
</evidence>
<accession>A0A839TJX9</accession>
<dbReference type="AlphaFoldDB" id="A0A839TJX9"/>
<feature type="domain" description="YCII-related" evidence="2">
    <location>
        <begin position="1"/>
        <end position="114"/>
    </location>
</feature>
<evidence type="ECO:0000313" key="3">
    <source>
        <dbReference type="EMBL" id="MBB3125698.1"/>
    </source>
</evidence>
<name>A0A839TJX9_9BACL</name>
<organism evidence="3 4">
    <name type="scientific">Paenibacillus rhizosphaerae</name>
    <dbReference type="NCBI Taxonomy" id="297318"/>
    <lineage>
        <taxon>Bacteria</taxon>
        <taxon>Bacillati</taxon>
        <taxon>Bacillota</taxon>
        <taxon>Bacilli</taxon>
        <taxon>Bacillales</taxon>
        <taxon>Paenibacillaceae</taxon>
        <taxon>Paenibacillus</taxon>
    </lineage>
</organism>
<dbReference type="EMBL" id="JACHXJ010000001">
    <property type="protein sequence ID" value="MBB3125698.1"/>
    <property type="molecule type" value="Genomic_DNA"/>
</dbReference>
<dbReference type="Proteomes" id="UP000517523">
    <property type="component" value="Unassembled WGS sequence"/>
</dbReference>
<dbReference type="Pfam" id="PF03795">
    <property type="entry name" value="YCII"/>
    <property type="match status" value="1"/>
</dbReference>
<dbReference type="PANTHER" id="PTHR35174:SF4">
    <property type="entry name" value="BLL7163 PROTEIN"/>
    <property type="match status" value="1"/>
</dbReference>
<comment type="caution">
    <text evidence="3">The sequence shown here is derived from an EMBL/GenBank/DDBJ whole genome shotgun (WGS) entry which is preliminary data.</text>
</comment>
<dbReference type="PANTHER" id="PTHR35174">
    <property type="entry name" value="BLL7171 PROTEIN-RELATED"/>
    <property type="match status" value="1"/>
</dbReference>
<evidence type="ECO:0000313" key="4">
    <source>
        <dbReference type="Proteomes" id="UP000517523"/>
    </source>
</evidence>
<comment type="similarity">
    <text evidence="1">Belongs to the YciI family.</text>
</comment>